<feature type="transmembrane region" description="Helical" evidence="2">
    <location>
        <begin position="182"/>
        <end position="204"/>
    </location>
</feature>
<feature type="region of interest" description="Disordered" evidence="1">
    <location>
        <begin position="426"/>
        <end position="450"/>
    </location>
</feature>
<feature type="compositionally biased region" description="Low complexity" evidence="1">
    <location>
        <begin position="144"/>
        <end position="163"/>
    </location>
</feature>
<organism evidence="4 5">
    <name type="scientific">Paraphaeosphaeria minitans</name>
    <dbReference type="NCBI Taxonomy" id="565426"/>
    <lineage>
        <taxon>Eukaryota</taxon>
        <taxon>Fungi</taxon>
        <taxon>Dikarya</taxon>
        <taxon>Ascomycota</taxon>
        <taxon>Pezizomycotina</taxon>
        <taxon>Dothideomycetes</taxon>
        <taxon>Pleosporomycetidae</taxon>
        <taxon>Pleosporales</taxon>
        <taxon>Massarineae</taxon>
        <taxon>Didymosphaeriaceae</taxon>
        <taxon>Paraphaeosphaeria</taxon>
    </lineage>
</organism>
<keyword evidence="3" id="KW-0732">Signal</keyword>
<name>A0A9P6KKL2_9PLEO</name>
<dbReference type="AlphaFoldDB" id="A0A9P6KKL2"/>
<keyword evidence="5" id="KW-1185">Reference proteome</keyword>
<keyword evidence="2" id="KW-1133">Transmembrane helix</keyword>
<feature type="compositionally biased region" description="Basic residues" evidence="1">
    <location>
        <begin position="340"/>
        <end position="354"/>
    </location>
</feature>
<gene>
    <name evidence="4" type="ORF">PMIN01_11467</name>
</gene>
<evidence type="ECO:0000256" key="3">
    <source>
        <dbReference type="SAM" id="SignalP"/>
    </source>
</evidence>
<keyword evidence="2" id="KW-0812">Transmembrane</keyword>
<feature type="region of interest" description="Disordered" evidence="1">
    <location>
        <begin position="297"/>
        <end position="386"/>
    </location>
</feature>
<feature type="region of interest" description="Disordered" evidence="1">
    <location>
        <begin position="144"/>
        <end position="172"/>
    </location>
</feature>
<evidence type="ECO:0000256" key="2">
    <source>
        <dbReference type="SAM" id="Phobius"/>
    </source>
</evidence>
<feature type="region of interest" description="Disordered" evidence="1">
    <location>
        <begin position="245"/>
        <end position="274"/>
    </location>
</feature>
<feature type="chain" id="PRO_5040440424" evidence="3">
    <location>
        <begin position="28"/>
        <end position="450"/>
    </location>
</feature>
<evidence type="ECO:0000313" key="4">
    <source>
        <dbReference type="EMBL" id="KAF9730598.1"/>
    </source>
</evidence>
<comment type="caution">
    <text evidence="4">The sequence shown here is derived from an EMBL/GenBank/DDBJ whole genome shotgun (WGS) entry which is preliminary data.</text>
</comment>
<feature type="signal peptide" evidence="3">
    <location>
        <begin position="1"/>
        <end position="27"/>
    </location>
</feature>
<dbReference type="Proteomes" id="UP000756921">
    <property type="component" value="Unassembled WGS sequence"/>
</dbReference>
<sequence>MSRQAGPKLSRIYLLLLAAVMIPPVTPSSLFLRSEPVCGGKFNLQQCGGDLPASFCCASDTTCTTVNSTIQAVICCPKGKDCSTIQTVPCDTSNYNATLYPDNQIHFANTKDVELPTCGDACCPLGYKCSNAMCIASQDTPSSTVPMPTSSPTTTPASASQTSGCPPDALPPPTSSFDGKSFAAGFFPGLLLGALGVIAFTWLTKRRRDAKAARYSGDFGHVARTISDPIYDSQHAQRTDFIRRGSHSVSSTPSVQKPIGTQAAGGRAHGHGLTPRLKSMWDRTPKLAMGVWSGLPLTPTLQPPPPAIRAGDALRDPYRTPGHSPSPSSSPESNEGASRTRTHTQTHPHRRRRTPNHDHNHNHNHSHTAPPAPRPLDPPTRSTSSETIDVLMPAPSFLAPPQAPGMREHRMTADSGHTTFTKLMERAGYGEDSRESVRHFMPTPKTGGRI</sequence>
<keyword evidence="2" id="KW-0472">Membrane</keyword>
<dbReference type="OrthoDB" id="5338512at2759"/>
<evidence type="ECO:0000256" key="1">
    <source>
        <dbReference type="SAM" id="MobiDB-lite"/>
    </source>
</evidence>
<proteinExistence type="predicted"/>
<reference evidence="4" key="1">
    <citation type="journal article" date="2020" name="Mol. Plant Microbe Interact.">
        <title>Genome Sequence of the Biocontrol Agent Coniothyrium minitans strain Conio (IMI 134523).</title>
        <authorList>
            <person name="Patel D."/>
            <person name="Shittu T.A."/>
            <person name="Baroncelli R."/>
            <person name="Muthumeenakshi S."/>
            <person name="Osborne T.H."/>
            <person name="Janganan T.K."/>
            <person name="Sreenivasaprasad S."/>
        </authorList>
    </citation>
    <scope>NUCLEOTIDE SEQUENCE</scope>
    <source>
        <strain evidence="4">Conio</strain>
    </source>
</reference>
<dbReference type="EMBL" id="WJXW01000014">
    <property type="protein sequence ID" value="KAF9730598.1"/>
    <property type="molecule type" value="Genomic_DNA"/>
</dbReference>
<protein>
    <submittedName>
        <fullName evidence="4">Uncharacterized protein</fullName>
    </submittedName>
</protein>
<accession>A0A9P6KKL2</accession>
<feature type="compositionally biased region" description="Basic and acidic residues" evidence="1">
    <location>
        <begin position="426"/>
        <end position="438"/>
    </location>
</feature>
<evidence type="ECO:0000313" key="5">
    <source>
        <dbReference type="Proteomes" id="UP000756921"/>
    </source>
</evidence>